<feature type="domain" description="MYND-type" evidence="6">
    <location>
        <begin position="52"/>
        <end position="92"/>
    </location>
</feature>
<evidence type="ECO:0000259" key="6">
    <source>
        <dbReference type="PROSITE" id="PS50865"/>
    </source>
</evidence>
<keyword evidence="1" id="KW-0479">Metal-binding</keyword>
<proteinExistence type="predicted"/>
<feature type="compositionally biased region" description="Low complexity" evidence="5">
    <location>
        <begin position="96"/>
        <end position="110"/>
    </location>
</feature>
<accession>A0A8G0L788</accession>
<keyword evidence="2 4" id="KW-0863">Zinc-finger</keyword>
<dbReference type="EMBL" id="CP075865">
    <property type="protein sequence ID" value="QYS97043.1"/>
    <property type="molecule type" value="Genomic_DNA"/>
</dbReference>
<dbReference type="PROSITE" id="PS01360">
    <property type="entry name" value="ZF_MYND_1"/>
    <property type="match status" value="1"/>
</dbReference>
<protein>
    <submittedName>
        <fullName evidence="7">MYND-type zinc finger protein samB</fullName>
    </submittedName>
</protein>
<evidence type="ECO:0000256" key="2">
    <source>
        <dbReference type="ARBA" id="ARBA00022771"/>
    </source>
</evidence>
<organism evidence="7 8">
    <name type="scientific">Trichoderma simmonsii</name>
    <dbReference type="NCBI Taxonomy" id="1491479"/>
    <lineage>
        <taxon>Eukaryota</taxon>
        <taxon>Fungi</taxon>
        <taxon>Dikarya</taxon>
        <taxon>Ascomycota</taxon>
        <taxon>Pezizomycotina</taxon>
        <taxon>Sordariomycetes</taxon>
        <taxon>Hypocreomycetidae</taxon>
        <taxon>Hypocreales</taxon>
        <taxon>Hypocreaceae</taxon>
        <taxon>Trichoderma</taxon>
    </lineage>
</organism>
<evidence type="ECO:0000313" key="7">
    <source>
        <dbReference type="EMBL" id="QYS97043.1"/>
    </source>
</evidence>
<dbReference type="Proteomes" id="UP000826661">
    <property type="component" value="Chromosome II"/>
</dbReference>
<dbReference type="Gene3D" id="6.10.140.2220">
    <property type="match status" value="1"/>
</dbReference>
<keyword evidence="8" id="KW-1185">Reference proteome</keyword>
<dbReference type="GO" id="GO:0008270">
    <property type="term" value="F:zinc ion binding"/>
    <property type="evidence" value="ECO:0007669"/>
    <property type="project" value="UniProtKB-KW"/>
</dbReference>
<gene>
    <name evidence="7" type="ORF">H0G86_004278</name>
</gene>
<dbReference type="AlphaFoldDB" id="A0A8G0L788"/>
<dbReference type="PANTHER" id="PTHR10237">
    <property type="entry name" value="DEFORMED EPIDERMAL AUTOREGULATORY FACTOR 1 HOMOLOG SUPPRESSIN"/>
    <property type="match status" value="1"/>
</dbReference>
<dbReference type="InterPro" id="IPR002893">
    <property type="entry name" value="Znf_MYND"/>
</dbReference>
<dbReference type="Pfam" id="PF01753">
    <property type="entry name" value="zf-MYND"/>
    <property type="match status" value="1"/>
</dbReference>
<dbReference type="InterPro" id="IPR024119">
    <property type="entry name" value="TF_DEAF-1"/>
</dbReference>
<feature type="region of interest" description="Disordered" evidence="5">
    <location>
        <begin position="96"/>
        <end position="124"/>
    </location>
</feature>
<evidence type="ECO:0000256" key="1">
    <source>
        <dbReference type="ARBA" id="ARBA00022723"/>
    </source>
</evidence>
<keyword evidence="3" id="KW-0862">Zinc</keyword>
<sequence>MHVYFYPARLFFKCSLSRALSDCFHSPQVGHQSLFHTYRSNQEPSFTMDARCNSCKKGPPEVSLKRCAKCHTTPYCSRDCQKADWKVHKKICSKNASTNTSSGASNPTSNRLSPPKGLDKPISKPFTRLDKGTWLHDRPEKDVYRLLVDAYRLRVEDTYTMEGEVMAGSLYDGSTDGLYGFQEFLEMAAAVPGLLPPWWSDEKQEACESLGMDDEFSNLRYPVEKSDIIEHYGDREFPMQLRMLAEAVYGSVGGSDGTAMRRMMVAMEGGELGGDIFGSMS</sequence>
<evidence type="ECO:0000256" key="5">
    <source>
        <dbReference type="SAM" id="MobiDB-lite"/>
    </source>
</evidence>
<dbReference type="GO" id="GO:0005634">
    <property type="term" value="C:nucleus"/>
    <property type="evidence" value="ECO:0007669"/>
    <property type="project" value="TreeGrafter"/>
</dbReference>
<dbReference type="PROSITE" id="PS50865">
    <property type="entry name" value="ZF_MYND_2"/>
    <property type="match status" value="1"/>
</dbReference>
<name>A0A8G0L788_9HYPO</name>
<dbReference type="SUPFAM" id="SSF144232">
    <property type="entry name" value="HIT/MYND zinc finger-like"/>
    <property type="match status" value="1"/>
</dbReference>
<dbReference type="PANTHER" id="PTHR10237:SF14">
    <property type="entry name" value="MYND-TYPE DOMAIN-CONTAINING PROTEIN"/>
    <property type="match status" value="1"/>
</dbReference>
<reference evidence="7 8" key="1">
    <citation type="journal article" date="2021" name="BMC Genomics">
        <title>Telomere-to-telomere genome assembly of asparaginase-producing Trichoderma simmonsii.</title>
        <authorList>
            <person name="Chung D."/>
            <person name="Kwon Y.M."/>
            <person name="Yang Y."/>
        </authorList>
    </citation>
    <scope>NUCLEOTIDE SEQUENCE [LARGE SCALE GENOMIC DNA]</scope>
    <source>
        <strain evidence="7 8">GH-Sj1</strain>
    </source>
</reference>
<evidence type="ECO:0000313" key="8">
    <source>
        <dbReference type="Proteomes" id="UP000826661"/>
    </source>
</evidence>
<evidence type="ECO:0000256" key="4">
    <source>
        <dbReference type="PROSITE-ProRule" id="PRU00134"/>
    </source>
</evidence>
<dbReference type="GO" id="GO:0000981">
    <property type="term" value="F:DNA-binding transcription factor activity, RNA polymerase II-specific"/>
    <property type="evidence" value="ECO:0007669"/>
    <property type="project" value="TreeGrafter"/>
</dbReference>
<evidence type="ECO:0000256" key="3">
    <source>
        <dbReference type="ARBA" id="ARBA00022833"/>
    </source>
</evidence>